<keyword evidence="4 8" id="KW-0418">Kinase</keyword>
<dbReference type="InterPro" id="IPR011611">
    <property type="entry name" value="PfkB_dom"/>
</dbReference>
<evidence type="ECO:0000256" key="5">
    <source>
        <dbReference type="ARBA" id="ARBA00022840"/>
    </source>
</evidence>
<organism evidence="8 9">
    <name type="scientific">Oceanispirochaeta crateris</name>
    <dbReference type="NCBI Taxonomy" id="2518645"/>
    <lineage>
        <taxon>Bacteria</taxon>
        <taxon>Pseudomonadati</taxon>
        <taxon>Spirochaetota</taxon>
        <taxon>Spirochaetia</taxon>
        <taxon>Spirochaetales</taxon>
        <taxon>Spirochaetaceae</taxon>
        <taxon>Oceanispirochaeta</taxon>
    </lineage>
</organism>
<proteinExistence type="inferred from homology"/>
<dbReference type="KEGG" id="ock:EXM22_18135"/>
<keyword evidence="9" id="KW-1185">Reference proteome</keyword>
<dbReference type="InterPro" id="IPR002173">
    <property type="entry name" value="Carboh/pur_kinase_PfkB_CS"/>
</dbReference>
<keyword evidence="2" id="KW-0808">Transferase</keyword>
<dbReference type="PANTHER" id="PTHR43085:SF1">
    <property type="entry name" value="PSEUDOURIDINE KINASE-RELATED"/>
    <property type="match status" value="1"/>
</dbReference>
<evidence type="ECO:0000313" key="8">
    <source>
        <dbReference type="EMBL" id="QEN09809.1"/>
    </source>
</evidence>
<evidence type="ECO:0000259" key="6">
    <source>
        <dbReference type="Pfam" id="PF00294"/>
    </source>
</evidence>
<evidence type="ECO:0000256" key="2">
    <source>
        <dbReference type="ARBA" id="ARBA00022679"/>
    </source>
</evidence>
<dbReference type="EMBL" id="CP036150">
    <property type="protein sequence ID" value="QEN06450.1"/>
    <property type="molecule type" value="Genomic_DNA"/>
</dbReference>
<dbReference type="Gene3D" id="3.40.1190.20">
    <property type="match status" value="1"/>
</dbReference>
<gene>
    <name evidence="7" type="ORF">EXM22_00015</name>
    <name evidence="8" type="ORF">EXM22_18135</name>
</gene>
<dbReference type="InterPro" id="IPR029056">
    <property type="entry name" value="Ribokinase-like"/>
</dbReference>
<dbReference type="GO" id="GO:0016301">
    <property type="term" value="F:kinase activity"/>
    <property type="evidence" value="ECO:0007669"/>
    <property type="project" value="UniProtKB-KW"/>
</dbReference>
<dbReference type="EMBL" id="CP036150">
    <property type="protein sequence ID" value="QEN09809.1"/>
    <property type="molecule type" value="Genomic_DNA"/>
</dbReference>
<reference evidence="8 9" key="1">
    <citation type="submission" date="2019-02" db="EMBL/GenBank/DDBJ databases">
        <title>Complete Genome Sequence and Methylome Analysis of free living Spirochaetas.</title>
        <authorList>
            <person name="Fomenkov A."/>
            <person name="Dubinina G."/>
            <person name="Leshcheva N."/>
            <person name="Mikheeva N."/>
            <person name="Grabovich M."/>
            <person name="Vincze T."/>
            <person name="Roberts R.J."/>
        </authorList>
    </citation>
    <scope>NUCLEOTIDE SEQUENCE [LARGE SCALE GENOMIC DNA]</scope>
    <source>
        <strain evidence="8 9">K2</strain>
    </source>
</reference>
<keyword evidence="5" id="KW-0067">ATP-binding</keyword>
<dbReference type="Proteomes" id="UP000324209">
    <property type="component" value="Chromosome"/>
</dbReference>
<dbReference type="RefSeq" id="WP_149484533.1">
    <property type="nucleotide sequence ID" value="NZ_CP036150.1"/>
</dbReference>
<evidence type="ECO:0000256" key="3">
    <source>
        <dbReference type="ARBA" id="ARBA00022741"/>
    </source>
</evidence>
<dbReference type="KEGG" id="ock:EXM22_00015"/>
<dbReference type="Pfam" id="PF00294">
    <property type="entry name" value="PfkB"/>
    <property type="match status" value="1"/>
</dbReference>
<dbReference type="AlphaFoldDB" id="A0A5C1QRH1"/>
<dbReference type="PANTHER" id="PTHR43085">
    <property type="entry name" value="HEXOKINASE FAMILY MEMBER"/>
    <property type="match status" value="1"/>
</dbReference>
<protein>
    <submittedName>
        <fullName evidence="8">Sugar kinase</fullName>
    </submittedName>
</protein>
<evidence type="ECO:0000256" key="1">
    <source>
        <dbReference type="ARBA" id="ARBA00010688"/>
    </source>
</evidence>
<dbReference type="CDD" id="cd01166">
    <property type="entry name" value="KdgK"/>
    <property type="match status" value="1"/>
</dbReference>
<feature type="domain" description="Carbohydrate kinase PfkB" evidence="6">
    <location>
        <begin position="1"/>
        <end position="296"/>
    </location>
</feature>
<accession>A0A5C1QRH1</accession>
<keyword evidence="3" id="KW-0547">Nucleotide-binding</keyword>
<comment type="similarity">
    <text evidence="1">Belongs to the carbohydrate kinase PfkB family.</text>
</comment>
<dbReference type="OrthoDB" id="9813569at2"/>
<dbReference type="PROSITE" id="PS00584">
    <property type="entry name" value="PFKB_KINASES_2"/>
    <property type="match status" value="1"/>
</dbReference>
<dbReference type="SUPFAM" id="SSF53613">
    <property type="entry name" value="Ribokinase-like"/>
    <property type="match status" value="1"/>
</dbReference>
<evidence type="ECO:0000256" key="4">
    <source>
        <dbReference type="ARBA" id="ARBA00022777"/>
    </source>
</evidence>
<evidence type="ECO:0000313" key="9">
    <source>
        <dbReference type="Proteomes" id="UP000324209"/>
    </source>
</evidence>
<evidence type="ECO:0000313" key="7">
    <source>
        <dbReference type="EMBL" id="QEN06450.1"/>
    </source>
</evidence>
<dbReference type="GO" id="GO:0005524">
    <property type="term" value="F:ATP binding"/>
    <property type="evidence" value="ECO:0007669"/>
    <property type="project" value="UniProtKB-KW"/>
</dbReference>
<dbReference type="InterPro" id="IPR050306">
    <property type="entry name" value="PfkB_Carbo_kinase"/>
</dbReference>
<sequence length="307" mass="33669">MKKVLVIGEILVEIMANEKDQSFLDAGDFSGPYVSGAPAIFIDQVAKFKVPCSILAAVGDDDFGKMCLKKLKEDGVDITNIKITADVSTGIAFVRYNSDGSRNFIFHLKNAACGTLRSEDLDTMSWNDIAVFHVMGSSIFNKEMFSIHHKAIKMIPDECLVSFDPNIRPEILKSDPKLKELILDLFSKTKILFVTEDELEFLTQKTSLKQSLDSCFTKGIHTVIVKRGKAGASVYTDSQCIDAQPISVEEVDPTGAGDTFAGAFIAGVIHQWSLETCLRRANYAGASAVTKRGPMEGTVLFDNVIHK</sequence>
<name>A0A5C1QRH1_9SPIO</name>